<evidence type="ECO:0000313" key="2">
    <source>
        <dbReference type="Proteomes" id="UP001142592"/>
    </source>
</evidence>
<organism evidence="1 2">
    <name type="scientific">Pedobacter agri</name>
    <dbReference type="NCBI Taxonomy" id="454586"/>
    <lineage>
        <taxon>Bacteria</taxon>
        <taxon>Pseudomonadati</taxon>
        <taxon>Bacteroidota</taxon>
        <taxon>Sphingobacteriia</taxon>
        <taxon>Sphingobacteriales</taxon>
        <taxon>Sphingobacteriaceae</taxon>
        <taxon>Pedobacter</taxon>
    </lineage>
</organism>
<dbReference type="AlphaFoldDB" id="A0A9X3I9G8"/>
<name>A0A9X3I9G8_9SPHI</name>
<keyword evidence="2" id="KW-1185">Reference proteome</keyword>
<gene>
    <name evidence="1" type="ORF">OQZ29_09545</name>
</gene>
<evidence type="ECO:0000313" key="1">
    <source>
        <dbReference type="EMBL" id="MCX3264989.1"/>
    </source>
</evidence>
<reference evidence="1" key="1">
    <citation type="submission" date="2022-11" db="EMBL/GenBank/DDBJ databases">
        <authorList>
            <person name="Graham C."/>
            <person name="Newman J.D."/>
        </authorList>
    </citation>
    <scope>NUCLEOTIDE SEQUENCE</scope>
    <source>
        <strain evidence="1">DSM 19486</strain>
    </source>
</reference>
<comment type="caution">
    <text evidence="1">The sequence shown here is derived from an EMBL/GenBank/DDBJ whole genome shotgun (WGS) entry which is preliminary data.</text>
</comment>
<dbReference type="Proteomes" id="UP001142592">
    <property type="component" value="Unassembled WGS sequence"/>
</dbReference>
<sequence>MKNFIVLISCVLFSVGGLYGGSGFAQRKALNIAGIHQLVAASRSEHDRQETSRNRQAQNTVNEQANKTLLFKLKDSYRLLQSRFSFLGMAVSAAEVGWNASPLVTKIVAEQSRLYNAAILNPLLLPLVYQAEVEFLLRAKDLSGYLFALVLSYGALNQMKISDRKILFDHVLTELKQIAALSAGMVRLLDHANLSSMISRLNPFADFISTDKSVVEDILRKAKALGL</sequence>
<dbReference type="RefSeq" id="WP_157258840.1">
    <property type="nucleotide sequence ID" value="NZ_JAPJUH010000003.1"/>
</dbReference>
<dbReference type="EMBL" id="JAPJUH010000003">
    <property type="protein sequence ID" value="MCX3264989.1"/>
    <property type="molecule type" value="Genomic_DNA"/>
</dbReference>
<protein>
    <submittedName>
        <fullName evidence="1">Uncharacterized protein</fullName>
    </submittedName>
</protein>
<proteinExistence type="predicted"/>
<accession>A0A9X3I9G8</accession>